<dbReference type="SMART" id="SM00774">
    <property type="entry name" value="WRKY"/>
    <property type="match status" value="1"/>
</dbReference>
<keyword evidence="2" id="KW-0805">Transcription regulation</keyword>
<dbReference type="GO" id="GO:0003700">
    <property type="term" value="F:DNA-binding transcription factor activity"/>
    <property type="evidence" value="ECO:0007669"/>
    <property type="project" value="InterPro"/>
</dbReference>
<dbReference type="EMBL" id="JACEFO010001719">
    <property type="protein sequence ID" value="KAF8716847.1"/>
    <property type="molecule type" value="Genomic_DNA"/>
</dbReference>
<evidence type="ECO:0000259" key="6">
    <source>
        <dbReference type="SMART" id="SM00774"/>
    </source>
</evidence>
<dbReference type="GO" id="GO:0005634">
    <property type="term" value="C:nucleus"/>
    <property type="evidence" value="ECO:0007669"/>
    <property type="project" value="UniProtKB-SubCell"/>
</dbReference>
<proteinExistence type="predicted"/>
<accession>A0A835BYX0</accession>
<dbReference type="InterPro" id="IPR036576">
    <property type="entry name" value="WRKY_dom_sf"/>
</dbReference>
<feature type="domain" description="WRKY" evidence="6">
    <location>
        <begin position="91"/>
        <end position="137"/>
    </location>
</feature>
<dbReference type="Pfam" id="PF03106">
    <property type="entry name" value="WRKY"/>
    <property type="match status" value="1"/>
</dbReference>
<protein>
    <recommendedName>
        <fullName evidence="6">WRKY domain-containing protein</fullName>
    </recommendedName>
</protein>
<dbReference type="GO" id="GO:0043565">
    <property type="term" value="F:sequence-specific DNA binding"/>
    <property type="evidence" value="ECO:0007669"/>
    <property type="project" value="InterPro"/>
</dbReference>
<dbReference type="InterPro" id="IPR003657">
    <property type="entry name" value="WRKY_dom"/>
</dbReference>
<dbReference type="OrthoDB" id="648354at2759"/>
<keyword evidence="3" id="KW-0238">DNA-binding</keyword>
<evidence type="ECO:0000313" key="7">
    <source>
        <dbReference type="EMBL" id="KAF8716847.1"/>
    </source>
</evidence>
<keyword evidence="8" id="KW-1185">Reference proteome</keyword>
<evidence type="ECO:0000256" key="1">
    <source>
        <dbReference type="ARBA" id="ARBA00004123"/>
    </source>
</evidence>
<comment type="subcellular location">
    <subcellularLocation>
        <location evidence="1">Nucleus</location>
    </subcellularLocation>
</comment>
<gene>
    <name evidence="7" type="ORF">HU200_025946</name>
</gene>
<dbReference type="PANTHER" id="PTHR31282">
    <property type="entry name" value="WRKY TRANSCRIPTION FACTOR 21-RELATED"/>
    <property type="match status" value="1"/>
</dbReference>
<keyword evidence="5" id="KW-0539">Nucleus</keyword>
<dbReference type="InterPro" id="IPR044810">
    <property type="entry name" value="WRKY_plant"/>
</dbReference>
<dbReference type="Proteomes" id="UP000636709">
    <property type="component" value="Unassembled WGS sequence"/>
</dbReference>
<evidence type="ECO:0000313" key="8">
    <source>
        <dbReference type="Proteomes" id="UP000636709"/>
    </source>
</evidence>
<organism evidence="7 8">
    <name type="scientific">Digitaria exilis</name>
    <dbReference type="NCBI Taxonomy" id="1010633"/>
    <lineage>
        <taxon>Eukaryota</taxon>
        <taxon>Viridiplantae</taxon>
        <taxon>Streptophyta</taxon>
        <taxon>Embryophyta</taxon>
        <taxon>Tracheophyta</taxon>
        <taxon>Spermatophyta</taxon>
        <taxon>Magnoliopsida</taxon>
        <taxon>Liliopsida</taxon>
        <taxon>Poales</taxon>
        <taxon>Poaceae</taxon>
        <taxon>PACMAD clade</taxon>
        <taxon>Panicoideae</taxon>
        <taxon>Panicodae</taxon>
        <taxon>Paniceae</taxon>
        <taxon>Anthephorinae</taxon>
        <taxon>Digitaria</taxon>
    </lineage>
</organism>
<evidence type="ECO:0000256" key="2">
    <source>
        <dbReference type="ARBA" id="ARBA00023015"/>
    </source>
</evidence>
<evidence type="ECO:0000256" key="4">
    <source>
        <dbReference type="ARBA" id="ARBA00023163"/>
    </source>
</evidence>
<reference evidence="7" key="1">
    <citation type="submission" date="2020-07" db="EMBL/GenBank/DDBJ databases">
        <title>Genome sequence and genetic diversity analysis of an under-domesticated orphan crop, white fonio (Digitaria exilis).</title>
        <authorList>
            <person name="Bennetzen J.L."/>
            <person name="Chen S."/>
            <person name="Ma X."/>
            <person name="Wang X."/>
            <person name="Yssel A.E.J."/>
            <person name="Chaluvadi S.R."/>
            <person name="Johnson M."/>
            <person name="Gangashetty P."/>
            <person name="Hamidou F."/>
            <person name="Sanogo M.D."/>
            <person name="Zwaenepoel A."/>
            <person name="Wallace J."/>
            <person name="Van De Peer Y."/>
            <person name="Van Deynze A."/>
        </authorList>
    </citation>
    <scope>NUCLEOTIDE SEQUENCE</scope>
    <source>
        <tissue evidence="7">Leaves</tissue>
    </source>
</reference>
<evidence type="ECO:0000256" key="5">
    <source>
        <dbReference type="ARBA" id="ARBA00023242"/>
    </source>
</evidence>
<dbReference type="Gene3D" id="2.20.25.80">
    <property type="entry name" value="WRKY domain"/>
    <property type="match status" value="1"/>
</dbReference>
<keyword evidence="4" id="KW-0804">Transcription</keyword>
<name>A0A835BYX0_9POAL</name>
<comment type="caution">
    <text evidence="7">The sequence shown here is derived from an EMBL/GenBank/DDBJ whole genome shotgun (WGS) entry which is preliminary data.</text>
</comment>
<evidence type="ECO:0000256" key="3">
    <source>
        <dbReference type="ARBA" id="ARBA00023125"/>
    </source>
</evidence>
<sequence length="329" mass="35170">MALDREPMNLLSKKLTVGCYLNAHLQTLLGRPLDSRSQEEAMAVSQEVSRVFTEAMSVLKHANSCRVGAASMAPEIVSGNTIALITPTKEKRVRYYFKCNRHRRCEAKKKVQQQDISQDLLPPMFEVTYVNEHTCHVLRASDDDAASRLASSSPGTASRRRHAALAAGEVIMNTAASRRGDDGGGVHIVVGGAEEDEAIVSCLATVISGGPVTPPPPPPSWWSPAAAGASAGDPAAFVAPPLQTPASVDGGVAEDDDGATTMMMVDDDDTSFSWWDHSSFCPVEEVAGGGHHQIQLAMTNRHSDVHMGVARFADTVSPRVQACGAWRRA</sequence>
<dbReference type="AlphaFoldDB" id="A0A835BYX0"/>
<dbReference type="SUPFAM" id="SSF118290">
    <property type="entry name" value="WRKY DNA-binding domain"/>
    <property type="match status" value="1"/>
</dbReference>